<evidence type="ECO:0000256" key="2">
    <source>
        <dbReference type="ARBA" id="ARBA00007843"/>
    </source>
</evidence>
<proteinExistence type="inferred from homology"/>
<comment type="subcellular location">
    <subcellularLocation>
        <location evidence="1">Cell membrane</location>
        <topology evidence="1">Lipid-anchor</topology>
        <topology evidence="1">GPI-anchor</topology>
    </subcellularLocation>
</comment>
<dbReference type="InterPro" id="IPR045003">
    <property type="entry name" value="FLA_A"/>
</dbReference>
<dbReference type="FunFam" id="2.30.180.10:FF:000006">
    <property type="entry name" value="Fasciclin-like arabinogalactan protein 11"/>
    <property type="match status" value="1"/>
</dbReference>
<feature type="region of interest" description="Disordered" evidence="10">
    <location>
        <begin position="194"/>
        <end position="231"/>
    </location>
</feature>
<evidence type="ECO:0000256" key="4">
    <source>
        <dbReference type="ARBA" id="ARBA00022622"/>
    </source>
</evidence>
<name>A0AAN8UU10_9MAGN</name>
<keyword evidence="6" id="KW-0654">Proteoglycan</keyword>
<dbReference type="GO" id="GO:0098552">
    <property type="term" value="C:side of membrane"/>
    <property type="evidence" value="ECO:0007669"/>
    <property type="project" value="UniProtKB-KW"/>
</dbReference>
<dbReference type="GO" id="GO:0005886">
    <property type="term" value="C:plasma membrane"/>
    <property type="evidence" value="ECO:0007669"/>
    <property type="project" value="UniProtKB-SubCell"/>
</dbReference>
<keyword evidence="4" id="KW-0449">Lipoprotein</keyword>
<dbReference type="AlphaFoldDB" id="A0AAN8UU10"/>
<evidence type="ECO:0000313" key="14">
    <source>
        <dbReference type="Proteomes" id="UP001370490"/>
    </source>
</evidence>
<dbReference type="Pfam" id="PF02469">
    <property type="entry name" value="Fasciclin"/>
    <property type="match status" value="1"/>
</dbReference>
<dbReference type="EMBL" id="JBAMMX010000022">
    <property type="protein sequence ID" value="KAK6919129.1"/>
    <property type="molecule type" value="Genomic_DNA"/>
</dbReference>
<keyword evidence="8" id="KW-0325">Glycoprotein</keyword>
<evidence type="ECO:0000256" key="3">
    <source>
        <dbReference type="ARBA" id="ARBA00022475"/>
    </source>
</evidence>
<dbReference type="InterPro" id="IPR036378">
    <property type="entry name" value="FAS1_dom_sf"/>
</dbReference>
<evidence type="ECO:0000256" key="7">
    <source>
        <dbReference type="ARBA" id="ARBA00023136"/>
    </source>
</evidence>
<dbReference type="InterPro" id="IPR000782">
    <property type="entry name" value="FAS1_domain"/>
</dbReference>
<dbReference type="GO" id="GO:0009834">
    <property type="term" value="P:plant-type secondary cell wall biogenesis"/>
    <property type="evidence" value="ECO:0007669"/>
    <property type="project" value="TreeGrafter"/>
</dbReference>
<gene>
    <name evidence="13" type="ORF">RJ641_017551</name>
</gene>
<keyword evidence="7" id="KW-0472">Membrane</keyword>
<protein>
    <submittedName>
        <fullName evidence="13">FAS1 domain</fullName>
    </submittedName>
</protein>
<evidence type="ECO:0000256" key="11">
    <source>
        <dbReference type="SAM" id="SignalP"/>
    </source>
</evidence>
<evidence type="ECO:0000256" key="6">
    <source>
        <dbReference type="ARBA" id="ARBA00022974"/>
    </source>
</evidence>
<comment type="function">
    <text evidence="9">May be a cell surface adhesion protein.</text>
</comment>
<organism evidence="13 14">
    <name type="scientific">Dillenia turbinata</name>
    <dbReference type="NCBI Taxonomy" id="194707"/>
    <lineage>
        <taxon>Eukaryota</taxon>
        <taxon>Viridiplantae</taxon>
        <taxon>Streptophyta</taxon>
        <taxon>Embryophyta</taxon>
        <taxon>Tracheophyta</taxon>
        <taxon>Spermatophyta</taxon>
        <taxon>Magnoliopsida</taxon>
        <taxon>eudicotyledons</taxon>
        <taxon>Gunneridae</taxon>
        <taxon>Pentapetalae</taxon>
        <taxon>Dilleniales</taxon>
        <taxon>Dilleniaceae</taxon>
        <taxon>Dillenia</taxon>
    </lineage>
</organism>
<keyword evidence="14" id="KW-1185">Reference proteome</keyword>
<evidence type="ECO:0000256" key="8">
    <source>
        <dbReference type="ARBA" id="ARBA00023180"/>
    </source>
</evidence>
<evidence type="ECO:0000313" key="13">
    <source>
        <dbReference type="EMBL" id="KAK6919129.1"/>
    </source>
</evidence>
<sequence>MAFSSQQLTLISIAIASALLLLTPQTIAQSTAAAPSPSGPANLTGILDKNGQYTTFIRLLEETQVANQIENQLNSSTEGMTVLAPTDNAFDNLKAGTLNSLATQQQVELVLYHVMSKYYSFAMLQTVSNPVRTQATGQDGGAFGLNFTSLAGQTNQVNVTTGVVETEISNALYQTFPLAVYQVDKVLLPEELFGNKTSTSSPPPSPSTVASSLSNSSSKAASPTSSDNNNAASGGRNFGLGLVVGIVLSSCMGFLF</sequence>
<keyword evidence="5 11" id="KW-0732">Signal</keyword>
<keyword evidence="4" id="KW-0336">GPI-anchor</keyword>
<dbReference type="SMART" id="SM00554">
    <property type="entry name" value="FAS1"/>
    <property type="match status" value="1"/>
</dbReference>
<evidence type="ECO:0000259" key="12">
    <source>
        <dbReference type="PROSITE" id="PS50213"/>
    </source>
</evidence>
<dbReference type="SUPFAM" id="SSF82153">
    <property type="entry name" value="FAS1 domain"/>
    <property type="match status" value="1"/>
</dbReference>
<keyword evidence="3" id="KW-1003">Cell membrane</keyword>
<dbReference type="PROSITE" id="PS50213">
    <property type="entry name" value="FAS1"/>
    <property type="match status" value="1"/>
</dbReference>
<evidence type="ECO:0000256" key="9">
    <source>
        <dbReference type="ARBA" id="ARBA00024686"/>
    </source>
</evidence>
<reference evidence="13 14" key="1">
    <citation type="submission" date="2023-12" db="EMBL/GenBank/DDBJ databases">
        <title>A high-quality genome assembly for Dillenia turbinata (Dilleniales).</title>
        <authorList>
            <person name="Chanderbali A."/>
        </authorList>
    </citation>
    <scope>NUCLEOTIDE SEQUENCE [LARGE SCALE GENOMIC DNA]</scope>
    <source>
        <strain evidence="13">LSX21</strain>
        <tissue evidence="13">Leaf</tissue>
    </source>
</reference>
<accession>A0AAN8UU10</accession>
<evidence type="ECO:0000256" key="5">
    <source>
        <dbReference type="ARBA" id="ARBA00022729"/>
    </source>
</evidence>
<comment type="caution">
    <text evidence="13">The sequence shown here is derived from an EMBL/GenBank/DDBJ whole genome shotgun (WGS) entry which is preliminary data.</text>
</comment>
<dbReference type="Gene3D" id="2.30.180.10">
    <property type="entry name" value="FAS1 domain"/>
    <property type="match status" value="1"/>
</dbReference>
<dbReference type="PANTHER" id="PTHR32077">
    <property type="entry name" value="FASCICLIN-LIKE ARABINOGALACTAN PROTEIN"/>
    <property type="match status" value="1"/>
</dbReference>
<dbReference type="Proteomes" id="UP001370490">
    <property type="component" value="Unassembled WGS sequence"/>
</dbReference>
<feature type="compositionally biased region" description="Low complexity" evidence="10">
    <location>
        <begin position="207"/>
        <end position="226"/>
    </location>
</feature>
<evidence type="ECO:0000256" key="1">
    <source>
        <dbReference type="ARBA" id="ARBA00004609"/>
    </source>
</evidence>
<dbReference type="PANTHER" id="PTHR32077:SF54">
    <property type="entry name" value="FASCICLIN-LIKE ARABINOGALACTAN PROTEIN 13-RELATED"/>
    <property type="match status" value="1"/>
</dbReference>
<comment type="similarity">
    <text evidence="2">Belongs to the fasciclin-like AGP family.</text>
</comment>
<feature type="signal peptide" evidence="11">
    <location>
        <begin position="1"/>
        <end position="28"/>
    </location>
</feature>
<feature type="domain" description="FAS1" evidence="12">
    <location>
        <begin position="40"/>
        <end position="187"/>
    </location>
</feature>
<feature type="chain" id="PRO_5042921786" evidence="11">
    <location>
        <begin position="29"/>
        <end position="256"/>
    </location>
</feature>
<evidence type="ECO:0000256" key="10">
    <source>
        <dbReference type="SAM" id="MobiDB-lite"/>
    </source>
</evidence>